<dbReference type="PANTHER" id="PTHR40074:SF2">
    <property type="entry name" value="O-ACETYLTRANSFERASE WECH"/>
    <property type="match status" value="1"/>
</dbReference>
<reference evidence="9" key="1">
    <citation type="journal article" date="2021" name="PeerJ">
        <title>Extensive microbial diversity within the chicken gut microbiome revealed by metagenomics and culture.</title>
        <authorList>
            <person name="Gilroy R."/>
            <person name="Ravi A."/>
            <person name="Getino M."/>
            <person name="Pursley I."/>
            <person name="Horton D.L."/>
            <person name="Alikhan N.F."/>
            <person name="Baker D."/>
            <person name="Gharbi K."/>
            <person name="Hall N."/>
            <person name="Watson M."/>
            <person name="Adriaenssens E.M."/>
            <person name="Foster-Nyarko E."/>
            <person name="Jarju S."/>
            <person name="Secka A."/>
            <person name="Antonio M."/>
            <person name="Oren A."/>
            <person name="Chaudhuri R.R."/>
            <person name="La Ragione R."/>
            <person name="Hildebrand F."/>
            <person name="Pallen M.J."/>
        </authorList>
    </citation>
    <scope>NUCLEOTIDE SEQUENCE</scope>
    <source>
        <strain evidence="9">CHK188-4685</strain>
    </source>
</reference>
<feature type="domain" description="Acyltransferase 3" evidence="8">
    <location>
        <begin position="17"/>
        <end position="321"/>
    </location>
</feature>
<keyword evidence="4 7" id="KW-0812">Transmembrane</keyword>
<protein>
    <submittedName>
        <fullName evidence="9">Acyltransferase</fullName>
    </submittedName>
</protein>
<organism evidence="9 10">
    <name type="scientific">Candidatus Enterocloster faecavium</name>
    <dbReference type="NCBI Taxonomy" id="2838560"/>
    <lineage>
        <taxon>Bacteria</taxon>
        <taxon>Bacillati</taxon>
        <taxon>Bacillota</taxon>
        <taxon>Clostridia</taxon>
        <taxon>Lachnospirales</taxon>
        <taxon>Lachnospiraceae</taxon>
        <taxon>Enterocloster</taxon>
    </lineage>
</organism>
<dbReference type="Pfam" id="PF01757">
    <property type="entry name" value="Acyl_transf_3"/>
    <property type="match status" value="1"/>
</dbReference>
<evidence type="ECO:0000256" key="5">
    <source>
        <dbReference type="ARBA" id="ARBA00022989"/>
    </source>
</evidence>
<evidence type="ECO:0000259" key="8">
    <source>
        <dbReference type="Pfam" id="PF01757"/>
    </source>
</evidence>
<dbReference type="GO" id="GO:0016413">
    <property type="term" value="F:O-acetyltransferase activity"/>
    <property type="evidence" value="ECO:0007669"/>
    <property type="project" value="TreeGrafter"/>
</dbReference>
<evidence type="ECO:0000256" key="1">
    <source>
        <dbReference type="ARBA" id="ARBA00004651"/>
    </source>
</evidence>
<reference evidence="9" key="2">
    <citation type="submission" date="2021-04" db="EMBL/GenBank/DDBJ databases">
        <authorList>
            <person name="Gilroy R."/>
        </authorList>
    </citation>
    <scope>NUCLEOTIDE SEQUENCE</scope>
    <source>
        <strain evidence="9">CHK188-4685</strain>
    </source>
</reference>
<comment type="caution">
    <text evidence="9">The sequence shown here is derived from an EMBL/GenBank/DDBJ whole genome shotgun (WGS) entry which is preliminary data.</text>
</comment>
<evidence type="ECO:0000256" key="3">
    <source>
        <dbReference type="ARBA" id="ARBA00022475"/>
    </source>
</evidence>
<feature type="transmembrane region" description="Helical" evidence="7">
    <location>
        <begin position="172"/>
        <end position="189"/>
    </location>
</feature>
<dbReference type="EMBL" id="DWYS01000055">
    <property type="protein sequence ID" value="HJB07113.1"/>
    <property type="molecule type" value="Genomic_DNA"/>
</dbReference>
<dbReference type="AlphaFoldDB" id="A0A9D2L6Y8"/>
<comment type="subcellular location">
    <subcellularLocation>
        <location evidence="1">Cell membrane</location>
        <topology evidence="1">Multi-pass membrane protein</topology>
    </subcellularLocation>
</comment>
<feature type="transmembrane region" description="Helical" evidence="7">
    <location>
        <begin position="313"/>
        <end position="336"/>
    </location>
</feature>
<dbReference type="InterPro" id="IPR002656">
    <property type="entry name" value="Acyl_transf_3_dom"/>
</dbReference>
<gene>
    <name evidence="9" type="ORF">H9716_04535</name>
</gene>
<dbReference type="GO" id="GO:0005886">
    <property type="term" value="C:plasma membrane"/>
    <property type="evidence" value="ECO:0007669"/>
    <property type="project" value="UniProtKB-SubCell"/>
</dbReference>
<evidence type="ECO:0000256" key="4">
    <source>
        <dbReference type="ARBA" id="ARBA00022692"/>
    </source>
</evidence>
<dbReference type="PANTHER" id="PTHR40074">
    <property type="entry name" value="O-ACETYLTRANSFERASE WECH"/>
    <property type="match status" value="1"/>
</dbReference>
<sequence>MSEKQFRSKIYWVTFCFSIFVVWVHSSNWELFLGQPGMEEKAQAVRGVEYFFGERLGQMAVPGFFLVSAYLFYRNFAMDRLISKWRSRIFSIAVPYVLWNLLYYGGYVLGSRIPGLGTILNRGPVPVDLKTVVSAAFFYLYNPVFWYLFQLILLILLAPVLYFLLRKNGGAVLFLLFLAFSIFKGWRLGALNTDALFYYSLGAWAALHREKQGAFAERGLGREWMAPGVFLAAWTLAVWQLSRPGGILYNNPFATVTFRLAMAAGTWAVVSFLPLGEAKEFMKHNFFLYAIHFAGVRLINKAGALIFPGSAAAALAFFLLMPFVMTSVSRAAGYMLQKTVPGIYRILSGGR</sequence>
<keyword evidence="3" id="KW-1003">Cell membrane</keyword>
<proteinExistence type="inferred from homology"/>
<feature type="transmembrane region" description="Helical" evidence="7">
    <location>
        <begin position="56"/>
        <end position="73"/>
    </location>
</feature>
<keyword evidence="5 7" id="KW-1133">Transmembrane helix</keyword>
<evidence type="ECO:0000256" key="6">
    <source>
        <dbReference type="ARBA" id="ARBA00023136"/>
    </source>
</evidence>
<comment type="similarity">
    <text evidence="2">Belongs to the acyltransferase 3 family.</text>
</comment>
<evidence type="ECO:0000313" key="9">
    <source>
        <dbReference type="EMBL" id="HJB07113.1"/>
    </source>
</evidence>
<evidence type="ECO:0000256" key="2">
    <source>
        <dbReference type="ARBA" id="ARBA00007400"/>
    </source>
</evidence>
<feature type="transmembrane region" description="Helical" evidence="7">
    <location>
        <begin position="253"/>
        <end position="274"/>
    </location>
</feature>
<feature type="transmembrane region" description="Helical" evidence="7">
    <location>
        <begin position="9"/>
        <end position="26"/>
    </location>
</feature>
<accession>A0A9D2L6Y8</accession>
<evidence type="ECO:0000256" key="7">
    <source>
        <dbReference type="SAM" id="Phobius"/>
    </source>
</evidence>
<keyword evidence="6 7" id="KW-0472">Membrane</keyword>
<name>A0A9D2L6Y8_9FIRM</name>
<keyword evidence="9" id="KW-0012">Acyltransferase</keyword>
<dbReference type="Proteomes" id="UP000886804">
    <property type="component" value="Unassembled WGS sequence"/>
</dbReference>
<feature type="transmembrane region" description="Helical" evidence="7">
    <location>
        <begin position="144"/>
        <end position="165"/>
    </location>
</feature>
<feature type="transmembrane region" description="Helical" evidence="7">
    <location>
        <begin position="85"/>
        <end position="104"/>
    </location>
</feature>
<dbReference type="GO" id="GO:0009246">
    <property type="term" value="P:enterobacterial common antigen biosynthetic process"/>
    <property type="evidence" value="ECO:0007669"/>
    <property type="project" value="TreeGrafter"/>
</dbReference>
<evidence type="ECO:0000313" key="10">
    <source>
        <dbReference type="Proteomes" id="UP000886804"/>
    </source>
</evidence>
<keyword evidence="9" id="KW-0808">Transferase</keyword>